<organism evidence="1 2">
    <name type="scientific">Amblyomma americanum</name>
    <name type="common">Lone star tick</name>
    <dbReference type="NCBI Taxonomy" id="6943"/>
    <lineage>
        <taxon>Eukaryota</taxon>
        <taxon>Metazoa</taxon>
        <taxon>Ecdysozoa</taxon>
        <taxon>Arthropoda</taxon>
        <taxon>Chelicerata</taxon>
        <taxon>Arachnida</taxon>
        <taxon>Acari</taxon>
        <taxon>Parasitiformes</taxon>
        <taxon>Ixodida</taxon>
        <taxon>Ixodoidea</taxon>
        <taxon>Ixodidae</taxon>
        <taxon>Amblyomminae</taxon>
        <taxon>Amblyomma</taxon>
    </lineage>
</organism>
<reference evidence="1 2" key="1">
    <citation type="journal article" date="2023" name="Arcadia Sci">
        <title>De novo assembly of a long-read Amblyomma americanum tick genome.</title>
        <authorList>
            <person name="Chou S."/>
            <person name="Poskanzer K.E."/>
            <person name="Rollins M."/>
            <person name="Thuy-Boun P.S."/>
        </authorList>
    </citation>
    <scope>NUCLEOTIDE SEQUENCE [LARGE SCALE GENOMIC DNA]</scope>
    <source>
        <strain evidence="1">F_SG_1</strain>
        <tissue evidence="1">Salivary glands</tissue>
    </source>
</reference>
<gene>
    <name evidence="1" type="ORF">V5799_010852</name>
</gene>
<name>A0AAQ4EIS3_AMBAM</name>
<dbReference type="Proteomes" id="UP001321473">
    <property type="component" value="Unassembled WGS sequence"/>
</dbReference>
<evidence type="ECO:0000313" key="1">
    <source>
        <dbReference type="EMBL" id="KAK8774612.1"/>
    </source>
</evidence>
<evidence type="ECO:0000313" key="2">
    <source>
        <dbReference type="Proteomes" id="UP001321473"/>
    </source>
</evidence>
<sequence length="250" mass="28453">MPYDSLICVLNANMSQKLVSELPEDGLCDFSFYQADETEHAILKGPGGPFAASLELIVRAAAQHTKTEYGISFDYLAMNDTQALLSTNVARTALADLWGKKIYHYAFLTLAFTRISQKIYRKVFYYLKDTAHWALSELPKRKLGYTQFFLSVTTGGRYYTPTKDDKLEILARNGYVTKEPLFIDIGQLCTGKKRIPKVKYGIAVYDANLDDPRNVCGNGAYSRLRFLKRLKGFFNEKFLGASDYYECLRQ</sequence>
<protein>
    <submittedName>
        <fullName evidence="1">Uncharacterized protein</fullName>
    </submittedName>
</protein>
<dbReference type="AlphaFoldDB" id="A0AAQ4EIS3"/>
<dbReference type="EMBL" id="JARKHS020015218">
    <property type="protein sequence ID" value="KAK8774612.1"/>
    <property type="molecule type" value="Genomic_DNA"/>
</dbReference>
<keyword evidence="2" id="KW-1185">Reference proteome</keyword>
<comment type="caution">
    <text evidence="1">The sequence shown here is derived from an EMBL/GenBank/DDBJ whole genome shotgun (WGS) entry which is preliminary data.</text>
</comment>
<accession>A0AAQ4EIS3</accession>
<proteinExistence type="predicted"/>